<feature type="transmembrane region" description="Helical" evidence="13">
    <location>
        <begin position="339"/>
        <end position="361"/>
    </location>
</feature>
<dbReference type="CDD" id="cd03244">
    <property type="entry name" value="ABCC_MRP_domain2"/>
    <property type="match status" value="1"/>
</dbReference>
<evidence type="ECO:0000256" key="9">
    <source>
        <dbReference type="ARBA" id="ARBA00022989"/>
    </source>
</evidence>
<feature type="transmembrane region" description="Helical" evidence="13">
    <location>
        <begin position="1037"/>
        <end position="1060"/>
    </location>
</feature>
<dbReference type="FunFam" id="3.40.50.300:FF:000997">
    <property type="entry name" value="Multidrug resistance-associated protein 1"/>
    <property type="match status" value="1"/>
</dbReference>
<comment type="subcellular location">
    <subcellularLocation>
        <location evidence="1">Vacuole membrane</location>
        <topology evidence="1">Multi-pass membrane protein</topology>
    </subcellularLocation>
</comment>
<comment type="similarity">
    <text evidence="2">Belongs to the ABC transporter superfamily. ABCC family. Conjugate transporter (TC 3.A.1.208) subfamily.</text>
</comment>
<dbReference type="CDD" id="cd03250">
    <property type="entry name" value="ABCC_MRP_domain1"/>
    <property type="match status" value="1"/>
</dbReference>
<keyword evidence="7" id="KW-0547">Nucleotide-binding</keyword>
<dbReference type="GO" id="GO:0016887">
    <property type="term" value="F:ATP hydrolysis activity"/>
    <property type="evidence" value="ECO:0007669"/>
    <property type="project" value="InterPro"/>
</dbReference>
<dbReference type="PANTHER" id="PTHR24223">
    <property type="entry name" value="ATP-BINDING CASSETTE SUB-FAMILY C"/>
    <property type="match status" value="1"/>
</dbReference>
<dbReference type="Pfam" id="PF00664">
    <property type="entry name" value="ABC_membrane"/>
    <property type="match status" value="2"/>
</dbReference>
<feature type="transmembrane region" description="Helical" evidence="13">
    <location>
        <begin position="235"/>
        <end position="254"/>
    </location>
</feature>
<evidence type="ECO:0000256" key="7">
    <source>
        <dbReference type="ARBA" id="ARBA00022741"/>
    </source>
</evidence>
<dbReference type="InterPro" id="IPR027417">
    <property type="entry name" value="P-loop_NTPase"/>
</dbReference>
<evidence type="ECO:0000256" key="8">
    <source>
        <dbReference type="ARBA" id="ARBA00022840"/>
    </source>
</evidence>
<feature type="transmembrane region" description="Helical" evidence="13">
    <location>
        <begin position="29"/>
        <end position="50"/>
    </location>
</feature>
<feature type="transmembrane region" description="Helical" evidence="13">
    <location>
        <begin position="1119"/>
        <end position="1147"/>
    </location>
</feature>
<evidence type="ECO:0000256" key="3">
    <source>
        <dbReference type="ARBA" id="ARBA00022448"/>
    </source>
</evidence>
<feature type="domain" description="ABC transporter" evidence="14">
    <location>
        <begin position="1311"/>
        <end position="1545"/>
    </location>
</feature>
<evidence type="ECO:0000256" key="2">
    <source>
        <dbReference type="ARBA" id="ARBA00009726"/>
    </source>
</evidence>
<dbReference type="Proteomes" id="UP001445076">
    <property type="component" value="Unassembled WGS sequence"/>
</dbReference>
<comment type="caution">
    <text evidence="16">The sequence shown here is derived from an EMBL/GenBank/DDBJ whole genome shotgun (WGS) entry which is preliminary data.</text>
</comment>
<feature type="transmembrane region" description="Helical" evidence="13">
    <location>
        <begin position="465"/>
        <end position="487"/>
    </location>
</feature>
<keyword evidence="17" id="KW-1185">Reference proteome</keyword>
<feature type="domain" description="ABC transmembrane type-1" evidence="15">
    <location>
        <begin position="200"/>
        <end position="482"/>
    </location>
</feature>
<keyword evidence="6" id="KW-0677">Repeat</keyword>
<dbReference type="FunFam" id="1.20.1560.10:FF:000020">
    <property type="entry name" value="ABC metal ion transporter"/>
    <property type="match status" value="1"/>
</dbReference>
<dbReference type="FunFam" id="1.20.1560.10:FF:000001">
    <property type="entry name" value="ATP-binding cassette subfamily C member 1"/>
    <property type="match status" value="1"/>
</dbReference>
<keyword evidence="5 13" id="KW-0812">Transmembrane</keyword>
<evidence type="ECO:0000259" key="14">
    <source>
        <dbReference type="PROSITE" id="PS50893"/>
    </source>
</evidence>
<dbReference type="GO" id="GO:0000323">
    <property type="term" value="C:lytic vacuole"/>
    <property type="evidence" value="ECO:0007669"/>
    <property type="project" value="UniProtKB-ARBA"/>
</dbReference>
<evidence type="ECO:0000256" key="1">
    <source>
        <dbReference type="ARBA" id="ARBA00004128"/>
    </source>
</evidence>
<evidence type="ECO:0000313" key="17">
    <source>
        <dbReference type="Proteomes" id="UP001445076"/>
    </source>
</evidence>
<comment type="catalytic activity">
    <reaction evidence="12">
        <text>leukotriene C4(in) + ATP + H2O = leukotriene C4(out) + ADP + phosphate + H(+)</text>
        <dbReference type="Rhea" id="RHEA:38963"/>
        <dbReference type="ChEBI" id="CHEBI:15377"/>
        <dbReference type="ChEBI" id="CHEBI:15378"/>
        <dbReference type="ChEBI" id="CHEBI:30616"/>
        <dbReference type="ChEBI" id="CHEBI:43474"/>
        <dbReference type="ChEBI" id="CHEBI:57973"/>
        <dbReference type="ChEBI" id="CHEBI:456216"/>
    </reaction>
    <physiologicalReaction direction="left-to-right" evidence="12">
        <dbReference type="Rhea" id="RHEA:38964"/>
    </physiologicalReaction>
</comment>
<feature type="transmembrane region" description="Helical" evidence="13">
    <location>
        <begin position="314"/>
        <end position="333"/>
    </location>
</feature>
<dbReference type="Gene3D" id="1.20.1560.10">
    <property type="entry name" value="ABC transporter type 1, transmembrane domain"/>
    <property type="match status" value="2"/>
</dbReference>
<feature type="transmembrane region" description="Helical" evidence="13">
    <location>
        <begin position="194"/>
        <end position="215"/>
    </location>
</feature>
<dbReference type="CDD" id="cd18603">
    <property type="entry name" value="ABC_6TM_MRP1_2_3_6_D2_like"/>
    <property type="match status" value="1"/>
</dbReference>
<dbReference type="InterPro" id="IPR050173">
    <property type="entry name" value="ABC_transporter_C-like"/>
</dbReference>
<evidence type="ECO:0000256" key="6">
    <source>
        <dbReference type="ARBA" id="ARBA00022737"/>
    </source>
</evidence>
<evidence type="ECO:0000256" key="12">
    <source>
        <dbReference type="ARBA" id="ARBA00047523"/>
    </source>
</evidence>
<dbReference type="Gene3D" id="3.40.50.300">
    <property type="entry name" value="P-loop containing nucleotide triphosphate hydrolases"/>
    <property type="match status" value="2"/>
</dbReference>
<feature type="transmembrane region" description="Helical" evidence="13">
    <location>
        <begin position="62"/>
        <end position="80"/>
    </location>
</feature>
<keyword evidence="10 13" id="KW-0472">Membrane</keyword>
<dbReference type="InterPro" id="IPR017871">
    <property type="entry name" value="ABC_transporter-like_CS"/>
</dbReference>
<evidence type="ECO:0000259" key="15">
    <source>
        <dbReference type="PROSITE" id="PS50929"/>
    </source>
</evidence>
<evidence type="ECO:0000256" key="4">
    <source>
        <dbReference type="ARBA" id="ARBA00022554"/>
    </source>
</evidence>
<accession>A0AAW0YH74</accession>
<dbReference type="InterPro" id="IPR003593">
    <property type="entry name" value="AAA+_ATPase"/>
</dbReference>
<feature type="transmembrane region" description="Helical" evidence="13">
    <location>
        <begin position="422"/>
        <end position="445"/>
    </location>
</feature>
<dbReference type="EC" id="7.6.2.3" evidence="11"/>
<evidence type="ECO:0000256" key="10">
    <source>
        <dbReference type="ARBA" id="ARBA00023136"/>
    </source>
</evidence>
<organism evidence="16 17">
    <name type="scientific">Cherax quadricarinatus</name>
    <name type="common">Australian red claw crayfish</name>
    <dbReference type="NCBI Taxonomy" id="27406"/>
    <lineage>
        <taxon>Eukaryota</taxon>
        <taxon>Metazoa</taxon>
        <taxon>Ecdysozoa</taxon>
        <taxon>Arthropoda</taxon>
        <taxon>Crustacea</taxon>
        <taxon>Multicrustacea</taxon>
        <taxon>Malacostraca</taxon>
        <taxon>Eumalacostraca</taxon>
        <taxon>Eucarida</taxon>
        <taxon>Decapoda</taxon>
        <taxon>Pleocyemata</taxon>
        <taxon>Astacidea</taxon>
        <taxon>Parastacoidea</taxon>
        <taxon>Parastacidae</taxon>
        <taxon>Cherax</taxon>
    </lineage>
</organism>
<dbReference type="CDD" id="cd18595">
    <property type="entry name" value="ABC_6TM_MRP1_2_3_6_D1_like"/>
    <property type="match status" value="1"/>
</dbReference>
<reference evidence="16 17" key="1">
    <citation type="journal article" date="2024" name="BMC Genomics">
        <title>Genome assembly of redclaw crayfish (Cherax quadricarinatus) provides insights into its immune adaptation and hypoxia tolerance.</title>
        <authorList>
            <person name="Liu Z."/>
            <person name="Zheng J."/>
            <person name="Li H."/>
            <person name="Fang K."/>
            <person name="Wang S."/>
            <person name="He J."/>
            <person name="Zhou D."/>
            <person name="Weng S."/>
            <person name="Chi M."/>
            <person name="Gu Z."/>
            <person name="He J."/>
            <person name="Li F."/>
            <person name="Wang M."/>
        </authorList>
    </citation>
    <scope>NUCLEOTIDE SEQUENCE [LARGE SCALE GENOMIC DNA]</scope>
    <source>
        <strain evidence="16">ZL_2023a</strain>
    </source>
</reference>
<dbReference type="SUPFAM" id="SSF52540">
    <property type="entry name" value="P-loop containing nucleoside triphosphate hydrolases"/>
    <property type="match status" value="2"/>
</dbReference>
<feature type="domain" description="ABC transmembrane type-1" evidence="15">
    <location>
        <begin position="995"/>
        <end position="1274"/>
    </location>
</feature>
<dbReference type="PROSITE" id="PS50893">
    <property type="entry name" value="ABC_TRANSPORTER_2"/>
    <property type="match status" value="2"/>
</dbReference>
<dbReference type="PROSITE" id="PS00211">
    <property type="entry name" value="ABC_TRANSPORTER_1"/>
    <property type="match status" value="2"/>
</dbReference>
<dbReference type="Pfam" id="PF00005">
    <property type="entry name" value="ABC_tran"/>
    <property type="match status" value="2"/>
</dbReference>
<protein>
    <recommendedName>
        <fullName evidence="11">ABC-type glutathione-S-conjugate transporter</fullName>
        <ecNumber evidence="11">7.6.2.3</ecNumber>
    </recommendedName>
</protein>
<dbReference type="SMART" id="SM00382">
    <property type="entry name" value="AAA"/>
    <property type="match status" value="2"/>
</dbReference>
<dbReference type="PROSITE" id="PS50929">
    <property type="entry name" value="ABC_TM1F"/>
    <property type="match status" value="2"/>
</dbReference>
<keyword evidence="9 13" id="KW-1133">Transmembrane helix</keyword>
<dbReference type="InterPro" id="IPR003439">
    <property type="entry name" value="ABC_transporter-like_ATP-bd"/>
</dbReference>
<dbReference type="EMBL" id="JARKIK010000007">
    <property type="protein sequence ID" value="KAK8750972.1"/>
    <property type="molecule type" value="Genomic_DNA"/>
</dbReference>
<evidence type="ECO:0000313" key="16">
    <source>
        <dbReference type="EMBL" id="KAK8750972.1"/>
    </source>
</evidence>
<feature type="domain" description="ABC transporter" evidence="14">
    <location>
        <begin position="510"/>
        <end position="741"/>
    </location>
</feature>
<dbReference type="GO" id="GO:0015431">
    <property type="term" value="F:ABC-type glutathione S-conjugate transporter activity"/>
    <property type="evidence" value="ECO:0007669"/>
    <property type="project" value="UniProtKB-EC"/>
</dbReference>
<dbReference type="GO" id="GO:0005524">
    <property type="term" value="F:ATP binding"/>
    <property type="evidence" value="ECO:0007669"/>
    <property type="project" value="UniProtKB-KW"/>
</dbReference>
<dbReference type="SUPFAM" id="SSF90123">
    <property type="entry name" value="ABC transporter transmembrane region"/>
    <property type="match status" value="2"/>
</dbReference>
<evidence type="ECO:0000256" key="13">
    <source>
        <dbReference type="SAM" id="Phobius"/>
    </source>
</evidence>
<dbReference type="InterPro" id="IPR011527">
    <property type="entry name" value="ABC1_TM_dom"/>
</dbReference>
<keyword evidence="3" id="KW-0813">Transport</keyword>
<name>A0AAW0YH74_CHEQU</name>
<dbReference type="FunFam" id="3.40.50.300:FF:000074">
    <property type="entry name" value="Multidrug resistance-associated protein 5 isoform 1"/>
    <property type="match status" value="1"/>
</dbReference>
<evidence type="ECO:0000256" key="11">
    <source>
        <dbReference type="ARBA" id="ARBA00024220"/>
    </source>
</evidence>
<dbReference type="PANTHER" id="PTHR24223:SF443">
    <property type="entry name" value="MULTIDRUG-RESISTANCE LIKE PROTEIN 1, ISOFORM I"/>
    <property type="match status" value="1"/>
</dbReference>
<sequence>MEVTRASIWEIVHMILVKMGLEYGVPNSGLLWVFWLTMLLCGLPQLYTVIISTVNLNAKYPAVMVATFLVQYLSSIVMFISHCCSDVDSSIHSLDKTKNPSPEMWASFPSILTFNWCTNLVWKGWRRPLTTADLWEMLPEDNAASNAALWASTVASWRKGQTSASLHDHCHVLQSSAEDVEDYEVPVLTILFKAFYVSFFVTAIIVVLAESSRFISPYILGLLIRFINDEDQPVWIGYSYAAILFIFCEFFSFMRNAAFKRFFMLNTRIKASVMAAVYRKALRLSASARREFTLGDIVNLMAVDAHRLGAAAQVLSQMWGIPVIFILSFTSLWQRLGPAVLAGIGILIILIPINAVIVSKLKKLQSDQMRFKDKRVKLISEIISGIKVLKFYAWEQSFAKQVEDVRLQEIRMLKQGAFLQSLSAFIWNITPYMVALTTFMTYLLVSDDNVLDVETAFVSIVLFNLMRIPINQLPNLIAQLIQAVVALKRMQKFISASELDPAAVGSDPSKKNTSIFVTGQFSWSSGSETANWKLCDINLEVKTGQLVAVVGSVGAGKSSLLSALLGEMTKEAGYVFINGTVAYVSQQAWLQNATIRENITWGLPFEEHRYHDILRACALQLDIDMLPAGDMTEIGENGINLSGGQKQRIALARATYSNTDVLLLDDPLSAVDAHVGRYIFDHIIGPNGLLRHQTRVLVTHSVTFLPLVDQVIVMNNGRMVEKGSFSQLMAQGDDFATFYLQHMKEEPADSFDEDSYPGDDGMTSLYKPTAEGQCYVPQLSQCNMKEENVSVRTPQKEIIASPIPQDYIQHISESNTDTTTALCSGAEDNTKVTKNYSDKSRELLQESQDCESAKFEHQNKISASMSMLHTNGNNCNGVKGNADENITKKPNEDCEKDEFSSLSLKKMPRVWFDGIKNAKQTEAHKCITYDTVGGRKKTSRHQTNVQLKIIDNAKNMKEKRGTIVQEEKSQTGKVSHRVYLAYGKAMGAAYAILPIVCIALAQGSQGGSNVWLSQWASSSNTNATTGNFGRTAFLSGYGVFGVAQAFFFFVGMLLVMLGCLKAAKVLHKQLLESVIHFPMRFFDTNPSGRIINRFGKEIDILDNVLPGATRATINTFSSVLTALIIIVAATPLIGAFVVPIMCVYYLVQLLYVASSRQLKRIESSLKSPIYSHFGETVQGVSTIRAFRREESFCLASDMKIDNWQKALYTNIVVNRWLGVRLELMGNFITLAASILAVAMRDTLSSGIVGLSITYAINVTNMLSQLVRQTSEMEADVVSVERIRDYIQKETETKLRTTGPKLSPLWPEKGSIVFVNYEARYRPQLDLVLRGITCTFKPAEKIGIVGRTGAGKTSMTLGLFRLIEAAGGHIEIDGIDISKIGLHELRRQLSIIPQEPVLFSGTIRLNLDPFGTHSDDSLWQVLELAHLRDYVRGQPLGLQHTVDEGGANLSVGQRQLVCLARALLRKSRILVLDEATAAIDLETDDIIQATIRSQFAECTVLTIAHRLKTIMDYDRVLVLEKGKVAEFDSPDNLLADQNSIFSSLARDAGIF</sequence>
<proteinExistence type="inferred from homology"/>
<dbReference type="GO" id="GO:0005774">
    <property type="term" value="C:vacuolar membrane"/>
    <property type="evidence" value="ECO:0007669"/>
    <property type="project" value="UniProtKB-SubCell"/>
</dbReference>
<evidence type="ECO:0000256" key="5">
    <source>
        <dbReference type="ARBA" id="ARBA00022692"/>
    </source>
</evidence>
<feature type="transmembrane region" description="Helical" evidence="13">
    <location>
        <begin position="978"/>
        <end position="1001"/>
    </location>
</feature>
<keyword evidence="4" id="KW-0926">Vacuole</keyword>
<dbReference type="InterPro" id="IPR036640">
    <property type="entry name" value="ABC1_TM_sf"/>
</dbReference>
<keyword evidence="8" id="KW-0067">ATP-binding</keyword>
<gene>
    <name evidence="16" type="ORF">OTU49_015084</name>
</gene>